<proteinExistence type="predicted"/>
<organism evidence="1">
    <name type="scientific">hydrothermal vent metagenome</name>
    <dbReference type="NCBI Taxonomy" id="652676"/>
    <lineage>
        <taxon>unclassified sequences</taxon>
        <taxon>metagenomes</taxon>
        <taxon>ecological metagenomes</taxon>
    </lineage>
</organism>
<gene>
    <name evidence="1" type="ORF">MNBD_GAMMA17-105</name>
</gene>
<evidence type="ECO:0000313" key="1">
    <source>
        <dbReference type="EMBL" id="VAW89449.1"/>
    </source>
</evidence>
<reference evidence="1" key="1">
    <citation type="submission" date="2018-06" db="EMBL/GenBank/DDBJ databases">
        <authorList>
            <person name="Zhirakovskaya E."/>
        </authorList>
    </citation>
    <scope>NUCLEOTIDE SEQUENCE</scope>
</reference>
<dbReference type="InterPro" id="IPR010835">
    <property type="entry name" value="DUF1439"/>
</dbReference>
<accession>A0A3B0ZTT6</accession>
<dbReference type="Gene3D" id="3.15.10.40">
    <property type="entry name" value="Uncharacterised protein PF07273, DUF1439"/>
    <property type="match status" value="1"/>
</dbReference>
<dbReference type="AlphaFoldDB" id="A0A3B0ZTT6"/>
<dbReference type="EMBL" id="UOFQ01000134">
    <property type="protein sequence ID" value="VAW89449.1"/>
    <property type="molecule type" value="Genomic_DNA"/>
</dbReference>
<sequence length="186" mass="20883">MKHYLFSCGFFITLLLFLVQSSVAFAYTIELSKDEVQTAVAEYFPVKHISPFVMLTAHDPKVSLDPKNDRIGLEFSVLANVPGILTGEGRGLIDGDLEYRHKTGEFYLRDPKIKSLELYDMAPEIVATVKLALQQLMKQSLPVILVYKLQGNDLKQNMARRVLSSVDVRDGKLLLELSVPVLSLID</sequence>
<name>A0A3B0ZTT6_9ZZZZ</name>
<evidence type="ECO:0008006" key="2">
    <source>
        <dbReference type="Google" id="ProtNLM"/>
    </source>
</evidence>
<dbReference type="Pfam" id="PF07273">
    <property type="entry name" value="DUF1439"/>
    <property type="match status" value="1"/>
</dbReference>
<protein>
    <recommendedName>
        <fullName evidence="2">DUF1439 domain-containing protein</fullName>
    </recommendedName>
</protein>